<gene>
    <name evidence="1" type="ORF">V5799_020431</name>
</gene>
<keyword evidence="2" id="KW-1185">Reference proteome</keyword>
<protein>
    <submittedName>
        <fullName evidence="1">Uncharacterized protein</fullName>
    </submittedName>
</protein>
<dbReference type="AlphaFoldDB" id="A0AAQ4ETV0"/>
<accession>A0AAQ4ETV0</accession>
<dbReference type="EMBL" id="JARKHS020010996">
    <property type="protein sequence ID" value="KAK8778229.1"/>
    <property type="molecule type" value="Genomic_DNA"/>
</dbReference>
<dbReference type="SUPFAM" id="SSF51445">
    <property type="entry name" value="(Trans)glycosidases"/>
    <property type="match status" value="1"/>
</dbReference>
<sequence>MVFLAQRTGHEALDYLAKQPMNGTALFLSVTMAARRYTPGEKNAYLSEMLKSNETLLVDVVDYCKKGNYELGFSEKDPVGPFYSSTKEERFIAFDDSRSIAVKFCQGKKYRTSLKYGIAVFDVEMDDPENKCGEGSYARLKSIRKLVDYMNNNFTSPSGFSNCAK</sequence>
<evidence type="ECO:0000313" key="2">
    <source>
        <dbReference type="Proteomes" id="UP001321473"/>
    </source>
</evidence>
<reference evidence="1 2" key="1">
    <citation type="journal article" date="2023" name="Arcadia Sci">
        <title>De novo assembly of a long-read Amblyomma americanum tick genome.</title>
        <authorList>
            <person name="Chou S."/>
            <person name="Poskanzer K.E."/>
            <person name="Rollins M."/>
            <person name="Thuy-Boun P.S."/>
        </authorList>
    </citation>
    <scope>NUCLEOTIDE SEQUENCE [LARGE SCALE GENOMIC DNA]</scope>
    <source>
        <strain evidence="1">F_SG_1</strain>
        <tissue evidence="1">Salivary glands</tissue>
    </source>
</reference>
<dbReference type="Proteomes" id="UP001321473">
    <property type="component" value="Unassembled WGS sequence"/>
</dbReference>
<evidence type="ECO:0000313" key="1">
    <source>
        <dbReference type="EMBL" id="KAK8778229.1"/>
    </source>
</evidence>
<organism evidence="1 2">
    <name type="scientific">Amblyomma americanum</name>
    <name type="common">Lone star tick</name>
    <dbReference type="NCBI Taxonomy" id="6943"/>
    <lineage>
        <taxon>Eukaryota</taxon>
        <taxon>Metazoa</taxon>
        <taxon>Ecdysozoa</taxon>
        <taxon>Arthropoda</taxon>
        <taxon>Chelicerata</taxon>
        <taxon>Arachnida</taxon>
        <taxon>Acari</taxon>
        <taxon>Parasitiformes</taxon>
        <taxon>Ixodida</taxon>
        <taxon>Ixodoidea</taxon>
        <taxon>Ixodidae</taxon>
        <taxon>Amblyomminae</taxon>
        <taxon>Amblyomma</taxon>
    </lineage>
</organism>
<proteinExistence type="predicted"/>
<dbReference type="InterPro" id="IPR017853">
    <property type="entry name" value="GH"/>
</dbReference>
<comment type="caution">
    <text evidence="1">The sequence shown here is derived from an EMBL/GenBank/DDBJ whole genome shotgun (WGS) entry which is preliminary data.</text>
</comment>
<name>A0AAQ4ETV0_AMBAM</name>